<dbReference type="Pfam" id="PF04828">
    <property type="entry name" value="GFA"/>
    <property type="match status" value="1"/>
</dbReference>
<evidence type="ECO:0000256" key="7">
    <source>
        <dbReference type="ARBA" id="ARBA00022771"/>
    </source>
</evidence>
<evidence type="ECO:0000313" key="15">
    <source>
        <dbReference type="EMBL" id="KAK0966773.1"/>
    </source>
</evidence>
<dbReference type="CDD" id="cd16651">
    <property type="entry name" value="SPL-RING_NSE2"/>
    <property type="match status" value="1"/>
</dbReference>
<dbReference type="Gene3D" id="3.90.1590.10">
    <property type="entry name" value="glutathione-dependent formaldehyde- activating enzyme (gfa)"/>
    <property type="match status" value="1"/>
</dbReference>
<dbReference type="Proteomes" id="UP001175353">
    <property type="component" value="Unassembled WGS sequence"/>
</dbReference>
<comment type="similarity">
    <text evidence="3">Belongs to the Gfa family.</text>
</comment>
<evidence type="ECO:0000256" key="3">
    <source>
        <dbReference type="ARBA" id="ARBA00005495"/>
    </source>
</evidence>
<evidence type="ECO:0000256" key="10">
    <source>
        <dbReference type="ARBA" id="ARBA00023242"/>
    </source>
</evidence>
<feature type="region of interest" description="Disordered" evidence="12">
    <location>
        <begin position="291"/>
        <end position="344"/>
    </location>
</feature>
<evidence type="ECO:0000256" key="5">
    <source>
        <dbReference type="ARBA" id="ARBA00022679"/>
    </source>
</evidence>
<keyword evidence="10" id="KW-0539">Nucleus</keyword>
<dbReference type="GO" id="GO:0005634">
    <property type="term" value="C:nucleus"/>
    <property type="evidence" value="ECO:0007669"/>
    <property type="project" value="UniProtKB-SubCell"/>
</dbReference>
<evidence type="ECO:0000256" key="9">
    <source>
        <dbReference type="ARBA" id="ARBA00022833"/>
    </source>
</evidence>
<protein>
    <recommendedName>
        <fullName evidence="17">SP-RING-type domain-containing protein</fullName>
    </recommendedName>
</protein>
<keyword evidence="5" id="KW-0808">Transferase</keyword>
<dbReference type="InterPro" id="IPR026846">
    <property type="entry name" value="Nse2(Mms21)"/>
</dbReference>
<dbReference type="Gene3D" id="3.30.40.10">
    <property type="entry name" value="Zinc/RING finger domain, C3HC4 (zinc finger)"/>
    <property type="match status" value="1"/>
</dbReference>
<dbReference type="GO" id="GO:0008270">
    <property type="term" value="F:zinc ion binding"/>
    <property type="evidence" value="ECO:0007669"/>
    <property type="project" value="UniProtKB-KW"/>
</dbReference>
<dbReference type="PROSITE" id="PS51891">
    <property type="entry name" value="CENP_V_GFA"/>
    <property type="match status" value="1"/>
</dbReference>
<sequence>MSSETATGSCFCGACKYEFAHSSVQMVFVCSCKDCRKVSASMFATNFILKDSNMHWLSGEEKLTRWGQSATIDSHNTMTNSFCSICGTLLNRQSSGFPGLSLPRVGTVDDIKLHDEVLKPKVEQYTPSRVAWFHGVGGVPTSEGMFPFGTLGVAGDTPTGDGPTAVRSTAGHLPEYEPPTFSLTPAAQRQIADLIRNPDLKRLEKHLDEAQSAVSTGAAEINDRLTQGRKTLAKRKRLDGEARTEEGDDDVVRGLDELQDKVTRMTDRMEESMRKMIDGKQNVQHIKDSLAKTSDDARLNATQAATQGPRTQRRTRRGSASDNEDDEEEEVQPFTPTDPAGGTQAQIAPIDVFKGKLDDAKTRYQFASLMARYAENDDYINFKQMVHDAQHPDNDVDVPHTRTWFPQEQEMPPPGVTKTRSGAQADDDDDDIAIFRATISTKCPVTLQPFQDPLSSKLCSHSFEATAILELLRTSATRGSVQCPCTGCRETLTKKDLHRDPVLRRKLDRIRRAKELDEEDTMADERNAGNGRTQRRATLIGDDDEEEVDAIIEKQKLTRRQLKAEPKGTGTGRASVGVHGPVPSTEPGEVDESGDVEGGEEDERDEADGNEESDDEALEEEEEDDDATME</sequence>
<feature type="compositionally biased region" description="Acidic residues" evidence="12">
    <location>
        <begin position="322"/>
        <end position="331"/>
    </location>
</feature>
<dbReference type="InterPro" id="IPR013083">
    <property type="entry name" value="Znf_RING/FYVE/PHD"/>
</dbReference>
<gene>
    <name evidence="15" type="ORF">LTR91_017442</name>
</gene>
<dbReference type="SUPFAM" id="SSF57850">
    <property type="entry name" value="RING/U-box"/>
    <property type="match status" value="1"/>
</dbReference>
<keyword evidence="6" id="KW-0479">Metal-binding</keyword>
<feature type="domain" description="CENP-V/GFA" evidence="14">
    <location>
        <begin position="6"/>
        <end position="126"/>
    </location>
</feature>
<dbReference type="PANTHER" id="PTHR21330">
    <property type="entry name" value="E3 SUMO-PROTEIN LIGASE NSE2"/>
    <property type="match status" value="1"/>
</dbReference>
<keyword evidence="8" id="KW-0833">Ubl conjugation pathway</keyword>
<accession>A0AAN6K657</accession>
<dbReference type="InterPro" id="IPR011057">
    <property type="entry name" value="Mss4-like_sf"/>
</dbReference>
<feature type="region of interest" description="Disordered" evidence="12">
    <location>
        <begin position="517"/>
        <end position="542"/>
    </location>
</feature>
<evidence type="ECO:0000256" key="8">
    <source>
        <dbReference type="ARBA" id="ARBA00022786"/>
    </source>
</evidence>
<dbReference type="GO" id="GO:0000724">
    <property type="term" value="P:double-strand break repair via homologous recombination"/>
    <property type="evidence" value="ECO:0007669"/>
    <property type="project" value="InterPro"/>
</dbReference>
<evidence type="ECO:0000259" key="14">
    <source>
        <dbReference type="PROSITE" id="PS51891"/>
    </source>
</evidence>
<dbReference type="InterPro" id="IPR004181">
    <property type="entry name" value="Znf_MIZ"/>
</dbReference>
<evidence type="ECO:0000259" key="13">
    <source>
        <dbReference type="PROSITE" id="PS51044"/>
    </source>
</evidence>
<dbReference type="GO" id="GO:0016925">
    <property type="term" value="P:protein sumoylation"/>
    <property type="evidence" value="ECO:0007669"/>
    <property type="project" value="TreeGrafter"/>
</dbReference>
<evidence type="ECO:0000313" key="16">
    <source>
        <dbReference type="Proteomes" id="UP001175353"/>
    </source>
</evidence>
<evidence type="ECO:0008006" key="17">
    <source>
        <dbReference type="Google" id="ProtNLM"/>
    </source>
</evidence>
<comment type="caution">
    <text evidence="15">The sequence shown here is derived from an EMBL/GenBank/DDBJ whole genome shotgun (WGS) entry which is preliminary data.</text>
</comment>
<reference evidence="15" key="1">
    <citation type="submission" date="2023-06" db="EMBL/GenBank/DDBJ databases">
        <title>Black Yeasts Isolated from many extreme environments.</title>
        <authorList>
            <person name="Coleine C."/>
            <person name="Stajich J.E."/>
            <person name="Selbmann L."/>
        </authorList>
    </citation>
    <scope>NUCLEOTIDE SEQUENCE</scope>
    <source>
        <strain evidence="15">CCFEE 5200</strain>
    </source>
</reference>
<proteinExistence type="inferred from homology"/>
<dbReference type="GO" id="GO:0061665">
    <property type="term" value="F:SUMO ligase activity"/>
    <property type="evidence" value="ECO:0007669"/>
    <property type="project" value="TreeGrafter"/>
</dbReference>
<evidence type="ECO:0000256" key="6">
    <source>
        <dbReference type="ARBA" id="ARBA00022723"/>
    </source>
</evidence>
<evidence type="ECO:0000256" key="4">
    <source>
        <dbReference type="ARBA" id="ARBA00008212"/>
    </source>
</evidence>
<evidence type="ECO:0000256" key="2">
    <source>
        <dbReference type="ARBA" id="ARBA00004718"/>
    </source>
</evidence>
<feature type="compositionally biased region" description="Low complexity" evidence="12">
    <location>
        <begin position="301"/>
        <end position="310"/>
    </location>
</feature>
<keyword evidence="16" id="KW-1185">Reference proteome</keyword>
<feature type="compositionally biased region" description="Acidic residues" evidence="12">
    <location>
        <begin position="588"/>
        <end position="630"/>
    </location>
</feature>
<dbReference type="GO" id="GO:0030915">
    <property type="term" value="C:Smc5-Smc6 complex"/>
    <property type="evidence" value="ECO:0007669"/>
    <property type="project" value="InterPro"/>
</dbReference>
<name>A0AAN6K657_9PEZI</name>
<comment type="pathway">
    <text evidence="2">Protein modification; protein sumoylation.</text>
</comment>
<dbReference type="PROSITE" id="PS51044">
    <property type="entry name" value="ZF_SP_RING"/>
    <property type="match status" value="1"/>
</dbReference>
<dbReference type="Pfam" id="PF11789">
    <property type="entry name" value="zf-Nse"/>
    <property type="match status" value="1"/>
</dbReference>
<dbReference type="InterPro" id="IPR006913">
    <property type="entry name" value="CENP-V/GFA"/>
</dbReference>
<keyword evidence="7 11" id="KW-0863">Zinc-finger</keyword>
<dbReference type="SUPFAM" id="SSF51316">
    <property type="entry name" value="Mss4-like"/>
    <property type="match status" value="1"/>
</dbReference>
<keyword evidence="9" id="KW-0862">Zinc</keyword>
<dbReference type="GO" id="GO:0016846">
    <property type="term" value="F:carbon-sulfur lyase activity"/>
    <property type="evidence" value="ECO:0007669"/>
    <property type="project" value="InterPro"/>
</dbReference>
<organism evidence="15 16">
    <name type="scientific">Friedmanniomyces endolithicus</name>
    <dbReference type="NCBI Taxonomy" id="329885"/>
    <lineage>
        <taxon>Eukaryota</taxon>
        <taxon>Fungi</taxon>
        <taxon>Dikarya</taxon>
        <taxon>Ascomycota</taxon>
        <taxon>Pezizomycotina</taxon>
        <taxon>Dothideomycetes</taxon>
        <taxon>Dothideomycetidae</taxon>
        <taxon>Mycosphaerellales</taxon>
        <taxon>Teratosphaeriaceae</taxon>
        <taxon>Friedmanniomyces</taxon>
    </lineage>
</organism>
<comment type="subcellular location">
    <subcellularLocation>
        <location evidence="1">Nucleus</location>
    </subcellularLocation>
</comment>
<comment type="similarity">
    <text evidence="4">Belongs to the NSE2 family.</text>
</comment>
<feature type="region of interest" description="Disordered" evidence="12">
    <location>
        <begin position="405"/>
        <end position="426"/>
    </location>
</feature>
<evidence type="ECO:0000256" key="1">
    <source>
        <dbReference type="ARBA" id="ARBA00004123"/>
    </source>
</evidence>
<dbReference type="AlphaFoldDB" id="A0AAN6K657"/>
<evidence type="ECO:0000256" key="12">
    <source>
        <dbReference type="SAM" id="MobiDB-lite"/>
    </source>
</evidence>
<dbReference type="PANTHER" id="PTHR21330:SF1">
    <property type="entry name" value="E3 SUMO-PROTEIN LIGASE NSE2"/>
    <property type="match status" value="1"/>
</dbReference>
<dbReference type="EMBL" id="JAUJLE010000226">
    <property type="protein sequence ID" value="KAK0966773.1"/>
    <property type="molecule type" value="Genomic_DNA"/>
</dbReference>
<feature type="region of interest" description="Disordered" evidence="12">
    <location>
        <begin position="559"/>
        <end position="630"/>
    </location>
</feature>
<evidence type="ECO:0000256" key="11">
    <source>
        <dbReference type="PROSITE-ProRule" id="PRU00452"/>
    </source>
</evidence>
<feature type="domain" description="SP-RING-type" evidence="13">
    <location>
        <begin position="428"/>
        <end position="512"/>
    </location>
</feature>